<feature type="region of interest" description="Disordered" evidence="8">
    <location>
        <begin position="375"/>
        <end position="399"/>
    </location>
</feature>
<keyword evidence="7" id="KW-0807">Transducer</keyword>
<dbReference type="Proteomes" id="UP000189705">
    <property type="component" value="Unplaced"/>
</dbReference>
<keyword evidence="5 9" id="KW-0472">Membrane</keyword>
<dbReference type="InterPro" id="IPR000276">
    <property type="entry name" value="GPCR_Rhodpsn"/>
</dbReference>
<keyword evidence="2 9" id="KW-0812">Transmembrane</keyword>
<evidence type="ECO:0000313" key="12">
    <source>
        <dbReference type="RefSeq" id="XP_014380088.1"/>
    </source>
</evidence>
<evidence type="ECO:0000259" key="10">
    <source>
        <dbReference type="PROSITE" id="PS50262"/>
    </source>
</evidence>
<dbReference type="PANTHER" id="PTHR10489:SF951">
    <property type="entry name" value="RELAXIN FAMILY PEPTIDE_INSL5 RECEPTOR 4"/>
    <property type="match status" value="1"/>
</dbReference>
<dbReference type="eggNOG" id="KOG3656">
    <property type="taxonomic scope" value="Eukaryota"/>
</dbReference>
<protein>
    <submittedName>
        <fullName evidence="12">Relaxin-3 receptor 2</fullName>
    </submittedName>
</protein>
<accession>A0A1U8DFQ3</accession>
<dbReference type="SUPFAM" id="SSF81321">
    <property type="entry name" value="Family A G protein-coupled receptor-like"/>
    <property type="match status" value="1"/>
</dbReference>
<keyword evidence="3 9" id="KW-1133">Transmembrane helix</keyword>
<keyword evidence="6 12" id="KW-0675">Receptor</keyword>
<dbReference type="GO" id="GO:0019722">
    <property type="term" value="P:calcium-mediated signaling"/>
    <property type="evidence" value="ECO:0007669"/>
    <property type="project" value="TreeGrafter"/>
</dbReference>
<evidence type="ECO:0000256" key="9">
    <source>
        <dbReference type="SAM" id="Phobius"/>
    </source>
</evidence>
<evidence type="ECO:0000313" key="11">
    <source>
        <dbReference type="Proteomes" id="UP000189705"/>
    </source>
</evidence>
<gene>
    <name evidence="12" type="primary">RXFP4</name>
</gene>
<dbReference type="GeneID" id="102388884"/>
<sequence>MPAGGTQESGWLNSSRNGSLPGAWDLSDEGALPADGIWALRLLVSGVYSAVCGAGLLGNGLVLYLLQARQARPGPAIDVFVFSLALADFHFALTLPFWAVETALDFRWPFGPAMCKLVLTLTILSVYANAFLLTAMSVARYCSVASAVRPGHKLTPAVARWISAGLWAAAAGATAPTTVFATVAEVAGERLCLLKFPSPRWLGLYHLQKVLLAFVGPLTAISVSYLLLLGFLRRHRVGARDHCGHRDRVAASVRLMVAAFFVCWFPNQAVTFWGALVKLQAVPWNSSFYMLHTYIPPLTTCLAHSSSCLNPVLYCLMRREFRQALKEVSGKLLAMPTCLCCPREEQPPVAVLLSPRDSPSGAVLGAEKGYTLMSTSTTALDPRARDNAQPGEAGMGAAE</sequence>
<dbReference type="GO" id="GO:0007204">
    <property type="term" value="P:positive regulation of cytosolic calcium ion concentration"/>
    <property type="evidence" value="ECO:0007669"/>
    <property type="project" value="TreeGrafter"/>
</dbReference>
<evidence type="ECO:0000256" key="7">
    <source>
        <dbReference type="ARBA" id="ARBA00023224"/>
    </source>
</evidence>
<organism evidence="11 12">
    <name type="scientific">Alligator sinensis</name>
    <name type="common">Chinese alligator</name>
    <dbReference type="NCBI Taxonomy" id="38654"/>
    <lineage>
        <taxon>Eukaryota</taxon>
        <taxon>Metazoa</taxon>
        <taxon>Chordata</taxon>
        <taxon>Craniata</taxon>
        <taxon>Vertebrata</taxon>
        <taxon>Euteleostomi</taxon>
        <taxon>Archelosauria</taxon>
        <taxon>Archosauria</taxon>
        <taxon>Crocodylia</taxon>
        <taxon>Alligatoridae</taxon>
        <taxon>Alligatorinae</taxon>
        <taxon>Alligator</taxon>
    </lineage>
</organism>
<dbReference type="Gene3D" id="1.20.1070.10">
    <property type="entry name" value="Rhodopsin 7-helix transmembrane proteins"/>
    <property type="match status" value="1"/>
</dbReference>
<dbReference type="InParanoid" id="A0A1U8DFQ3"/>
<dbReference type="GO" id="GO:0060326">
    <property type="term" value="P:cell chemotaxis"/>
    <property type="evidence" value="ECO:0007669"/>
    <property type="project" value="TreeGrafter"/>
</dbReference>
<feature type="transmembrane region" description="Helical" evidence="9">
    <location>
        <begin position="253"/>
        <end position="274"/>
    </location>
</feature>
<dbReference type="Pfam" id="PF00001">
    <property type="entry name" value="7tm_1"/>
    <property type="match status" value="1"/>
</dbReference>
<dbReference type="OrthoDB" id="9936726at2759"/>
<feature type="transmembrane region" description="Helical" evidence="9">
    <location>
        <begin position="210"/>
        <end position="232"/>
    </location>
</feature>
<dbReference type="PROSITE" id="PS50262">
    <property type="entry name" value="G_PROTEIN_RECEP_F1_2"/>
    <property type="match status" value="1"/>
</dbReference>
<dbReference type="PANTHER" id="PTHR10489">
    <property type="entry name" value="CELL ADHESION MOLECULE"/>
    <property type="match status" value="1"/>
</dbReference>
<feature type="transmembrane region" description="Helical" evidence="9">
    <location>
        <begin position="77"/>
        <end position="98"/>
    </location>
</feature>
<feature type="transmembrane region" description="Helical" evidence="9">
    <location>
        <begin position="294"/>
        <end position="316"/>
    </location>
</feature>
<keyword evidence="4" id="KW-0297">G-protein coupled receptor</keyword>
<feature type="transmembrane region" description="Helical" evidence="9">
    <location>
        <begin position="161"/>
        <end position="184"/>
    </location>
</feature>
<feature type="domain" description="G-protein coupled receptors family 1 profile" evidence="10">
    <location>
        <begin position="58"/>
        <end position="314"/>
    </location>
</feature>
<dbReference type="GO" id="GO:0006955">
    <property type="term" value="P:immune response"/>
    <property type="evidence" value="ECO:0007669"/>
    <property type="project" value="TreeGrafter"/>
</dbReference>
<dbReference type="GO" id="GO:0019957">
    <property type="term" value="F:C-C chemokine binding"/>
    <property type="evidence" value="ECO:0007669"/>
    <property type="project" value="TreeGrafter"/>
</dbReference>
<evidence type="ECO:0000256" key="3">
    <source>
        <dbReference type="ARBA" id="ARBA00022989"/>
    </source>
</evidence>
<name>A0A1U8DFQ3_ALLSI</name>
<evidence type="ECO:0000256" key="8">
    <source>
        <dbReference type="SAM" id="MobiDB-lite"/>
    </source>
</evidence>
<feature type="transmembrane region" description="Helical" evidence="9">
    <location>
        <begin position="42"/>
        <end position="65"/>
    </location>
</feature>
<evidence type="ECO:0000256" key="1">
    <source>
        <dbReference type="ARBA" id="ARBA00004370"/>
    </source>
</evidence>
<keyword evidence="11" id="KW-1185">Reference proteome</keyword>
<comment type="subcellular location">
    <subcellularLocation>
        <location evidence="1">Membrane</location>
    </subcellularLocation>
</comment>
<evidence type="ECO:0000256" key="4">
    <source>
        <dbReference type="ARBA" id="ARBA00023040"/>
    </source>
</evidence>
<dbReference type="CTD" id="339403"/>
<dbReference type="GO" id="GO:0009897">
    <property type="term" value="C:external side of plasma membrane"/>
    <property type="evidence" value="ECO:0007669"/>
    <property type="project" value="TreeGrafter"/>
</dbReference>
<dbReference type="KEGG" id="asn:102388884"/>
<dbReference type="InterPro" id="IPR050119">
    <property type="entry name" value="CCR1-9-like"/>
</dbReference>
<dbReference type="RefSeq" id="XP_014380088.1">
    <property type="nucleotide sequence ID" value="XM_014524602.1"/>
</dbReference>
<dbReference type="GO" id="GO:0016493">
    <property type="term" value="F:C-C chemokine receptor activity"/>
    <property type="evidence" value="ECO:0007669"/>
    <property type="project" value="TreeGrafter"/>
</dbReference>
<evidence type="ECO:0000256" key="6">
    <source>
        <dbReference type="ARBA" id="ARBA00023170"/>
    </source>
</evidence>
<dbReference type="STRING" id="38654.A0A1U8DFQ3"/>
<dbReference type="PRINTS" id="PR00237">
    <property type="entry name" value="GPCRRHODOPSN"/>
</dbReference>
<feature type="transmembrane region" description="Helical" evidence="9">
    <location>
        <begin position="118"/>
        <end position="141"/>
    </location>
</feature>
<evidence type="ECO:0000256" key="5">
    <source>
        <dbReference type="ARBA" id="ARBA00023136"/>
    </source>
</evidence>
<proteinExistence type="predicted"/>
<dbReference type="AlphaFoldDB" id="A0A1U8DFQ3"/>
<dbReference type="InterPro" id="IPR017452">
    <property type="entry name" value="GPCR_Rhodpsn_7TM"/>
</dbReference>
<reference evidence="12" key="1">
    <citation type="submission" date="2025-08" db="UniProtKB">
        <authorList>
            <consortium name="RefSeq"/>
        </authorList>
    </citation>
    <scope>IDENTIFICATION</scope>
</reference>
<evidence type="ECO:0000256" key="2">
    <source>
        <dbReference type="ARBA" id="ARBA00022692"/>
    </source>
</evidence>